<gene>
    <name evidence="6" type="ORF">OCBIM_22031772mg</name>
</gene>
<dbReference type="SUPFAM" id="SSF81338">
    <property type="entry name" value="Aquaporin-like"/>
    <property type="match status" value="1"/>
</dbReference>
<feature type="transmembrane region" description="Helical" evidence="5">
    <location>
        <begin position="129"/>
        <end position="147"/>
    </location>
</feature>
<evidence type="ECO:0000256" key="5">
    <source>
        <dbReference type="SAM" id="Phobius"/>
    </source>
</evidence>
<comment type="subcellular location">
    <subcellularLocation>
        <location evidence="1">Membrane</location>
        <topology evidence="1">Multi-pass membrane protein</topology>
    </subcellularLocation>
</comment>
<dbReference type="EMBL" id="KQ421342">
    <property type="protein sequence ID" value="KOF77705.1"/>
    <property type="molecule type" value="Genomic_DNA"/>
</dbReference>
<accession>A0A0L8GM93</accession>
<feature type="transmembrane region" description="Helical" evidence="5">
    <location>
        <begin position="295"/>
        <end position="313"/>
    </location>
</feature>
<feature type="transmembrane region" description="Helical" evidence="5">
    <location>
        <begin position="102"/>
        <end position="123"/>
    </location>
</feature>
<evidence type="ECO:0000256" key="1">
    <source>
        <dbReference type="ARBA" id="ARBA00004141"/>
    </source>
</evidence>
<keyword evidence="3 5" id="KW-1133">Transmembrane helix</keyword>
<dbReference type="Gene3D" id="1.20.1080.10">
    <property type="entry name" value="Glycerol uptake facilitator protein"/>
    <property type="match status" value="1"/>
</dbReference>
<evidence type="ECO:0000313" key="6">
    <source>
        <dbReference type="EMBL" id="KOF77705.1"/>
    </source>
</evidence>
<keyword evidence="4 5" id="KW-0472">Membrane</keyword>
<proteinExistence type="predicted"/>
<dbReference type="GO" id="GO:0005737">
    <property type="term" value="C:cytoplasm"/>
    <property type="evidence" value="ECO:0007669"/>
    <property type="project" value="TreeGrafter"/>
</dbReference>
<keyword evidence="2 5" id="KW-0812">Transmembrane</keyword>
<evidence type="ECO:0008006" key="7">
    <source>
        <dbReference type="Google" id="ProtNLM"/>
    </source>
</evidence>
<sequence length="358" mass="41079">MVWKHHPYHTIVVSKSYFLVSFYNLLGFFPPPIFKPYILFLFQIVPELLYATMEVPSFWLDSWNNPRIFPFITPFLQCLIYYALVLVVHVGIFKLNSIFTPIWLRPILSDFFCTITSCTISFQHGILRFYYGSATYVLMSGFMAFLFRNIFKDSAPSVPANVLKYMKEVISFSDLLLRVSTQIFAIPAIALAVHLIWLLEIMPEHTQQLSQRTCASDLNVAVAMGFLIEGGAIALETWLSQSRITIYDSVDSCLKLFTGPIMVVLGIHHTGMYMNPTLASVMKFGCKGTTPWQHVLVYWLAPILGCILGVKIFNYHQKMLASSIVDVSWTDSMRSENGDKFKRFPRRKLKGRSTTRKR</sequence>
<feature type="transmembrane region" description="Helical" evidence="5">
    <location>
        <begin position="256"/>
        <end position="275"/>
    </location>
</feature>
<feature type="transmembrane region" description="Helical" evidence="5">
    <location>
        <begin position="6"/>
        <end position="26"/>
    </location>
</feature>
<name>A0A0L8GM93_OCTBM</name>
<dbReference type="GO" id="GO:0015267">
    <property type="term" value="F:channel activity"/>
    <property type="evidence" value="ECO:0007669"/>
    <property type="project" value="TreeGrafter"/>
</dbReference>
<dbReference type="PANTHER" id="PTHR21191:SF16">
    <property type="entry name" value="AQUAPORIN"/>
    <property type="match status" value="1"/>
</dbReference>
<evidence type="ECO:0000256" key="2">
    <source>
        <dbReference type="ARBA" id="ARBA00022692"/>
    </source>
</evidence>
<dbReference type="PANTHER" id="PTHR21191">
    <property type="entry name" value="AQUAPORIN"/>
    <property type="match status" value="1"/>
</dbReference>
<dbReference type="InterPro" id="IPR023271">
    <property type="entry name" value="Aquaporin-like"/>
</dbReference>
<feature type="transmembrane region" description="Helical" evidence="5">
    <location>
        <begin position="218"/>
        <end position="235"/>
    </location>
</feature>
<evidence type="ECO:0000256" key="4">
    <source>
        <dbReference type="ARBA" id="ARBA00023136"/>
    </source>
</evidence>
<dbReference type="STRING" id="37653.A0A0L8GM93"/>
<feature type="transmembrane region" description="Helical" evidence="5">
    <location>
        <begin position="175"/>
        <end position="198"/>
    </location>
</feature>
<organism evidence="6">
    <name type="scientific">Octopus bimaculoides</name>
    <name type="common">California two-spotted octopus</name>
    <dbReference type="NCBI Taxonomy" id="37653"/>
    <lineage>
        <taxon>Eukaryota</taxon>
        <taxon>Metazoa</taxon>
        <taxon>Spiralia</taxon>
        <taxon>Lophotrochozoa</taxon>
        <taxon>Mollusca</taxon>
        <taxon>Cephalopoda</taxon>
        <taxon>Coleoidea</taxon>
        <taxon>Octopodiformes</taxon>
        <taxon>Octopoda</taxon>
        <taxon>Incirrata</taxon>
        <taxon>Octopodidae</taxon>
        <taxon>Octopus</taxon>
    </lineage>
</organism>
<dbReference type="InterPro" id="IPR051883">
    <property type="entry name" value="AQP11/12_channel"/>
</dbReference>
<protein>
    <recommendedName>
        <fullName evidence="7">Aquaporin</fullName>
    </recommendedName>
</protein>
<feature type="transmembrane region" description="Helical" evidence="5">
    <location>
        <begin position="71"/>
        <end position="90"/>
    </location>
</feature>
<dbReference type="GO" id="GO:0016020">
    <property type="term" value="C:membrane"/>
    <property type="evidence" value="ECO:0007669"/>
    <property type="project" value="UniProtKB-SubCell"/>
</dbReference>
<reference evidence="6" key="1">
    <citation type="submission" date="2015-07" db="EMBL/GenBank/DDBJ databases">
        <title>MeaNS - Measles Nucleotide Surveillance Program.</title>
        <authorList>
            <person name="Tran T."/>
            <person name="Druce J."/>
        </authorList>
    </citation>
    <scope>NUCLEOTIDE SEQUENCE</scope>
    <source>
        <strain evidence="6">UCB-OBI-ISO-001</strain>
        <tissue evidence="6">Gonad</tissue>
    </source>
</reference>
<evidence type="ECO:0000256" key="3">
    <source>
        <dbReference type="ARBA" id="ARBA00022989"/>
    </source>
</evidence>
<dbReference type="OrthoDB" id="1580043at2759"/>
<dbReference type="AlphaFoldDB" id="A0A0L8GM93"/>